<feature type="transmembrane region" description="Helical" evidence="6">
    <location>
        <begin position="128"/>
        <end position="150"/>
    </location>
</feature>
<feature type="transmembrane region" description="Helical" evidence="6">
    <location>
        <begin position="162"/>
        <end position="182"/>
    </location>
</feature>
<protein>
    <recommendedName>
        <fullName evidence="7">Sugar phosphate transporter domain-containing protein</fullName>
    </recommendedName>
</protein>
<evidence type="ECO:0000256" key="3">
    <source>
        <dbReference type="ARBA" id="ARBA00022989"/>
    </source>
</evidence>
<proteinExistence type="predicted"/>
<evidence type="ECO:0000259" key="7">
    <source>
        <dbReference type="Pfam" id="PF03151"/>
    </source>
</evidence>
<keyword evidence="4 6" id="KW-0472">Membrane</keyword>
<dbReference type="Pfam" id="PF03151">
    <property type="entry name" value="TPT"/>
    <property type="match status" value="1"/>
</dbReference>
<reference evidence="8" key="2">
    <citation type="journal article" date="2020" name="Nat. Commun.">
        <title>Large-scale genome sequencing of mycorrhizal fungi provides insights into the early evolution of symbiotic traits.</title>
        <authorList>
            <person name="Miyauchi S."/>
            <person name="Kiss E."/>
            <person name="Kuo A."/>
            <person name="Drula E."/>
            <person name="Kohler A."/>
            <person name="Sanchez-Garcia M."/>
            <person name="Morin E."/>
            <person name="Andreopoulos B."/>
            <person name="Barry K.W."/>
            <person name="Bonito G."/>
            <person name="Buee M."/>
            <person name="Carver A."/>
            <person name="Chen C."/>
            <person name="Cichocki N."/>
            <person name="Clum A."/>
            <person name="Culley D."/>
            <person name="Crous P.W."/>
            <person name="Fauchery L."/>
            <person name="Girlanda M."/>
            <person name="Hayes R.D."/>
            <person name="Keri Z."/>
            <person name="LaButti K."/>
            <person name="Lipzen A."/>
            <person name="Lombard V."/>
            <person name="Magnuson J."/>
            <person name="Maillard F."/>
            <person name="Murat C."/>
            <person name="Nolan M."/>
            <person name="Ohm R.A."/>
            <person name="Pangilinan J."/>
            <person name="Pereira M.F."/>
            <person name="Perotto S."/>
            <person name="Peter M."/>
            <person name="Pfister S."/>
            <person name="Riley R."/>
            <person name="Sitrit Y."/>
            <person name="Stielow J.B."/>
            <person name="Szollosi G."/>
            <person name="Zifcakova L."/>
            <person name="Stursova M."/>
            <person name="Spatafora J.W."/>
            <person name="Tedersoo L."/>
            <person name="Vaario L.M."/>
            <person name="Yamada A."/>
            <person name="Yan M."/>
            <person name="Wang P."/>
            <person name="Xu J."/>
            <person name="Bruns T."/>
            <person name="Baldrian P."/>
            <person name="Vilgalys R."/>
            <person name="Dunand C."/>
            <person name="Henrissat B."/>
            <person name="Grigoriev I.V."/>
            <person name="Hibbett D."/>
            <person name="Nagy L.G."/>
            <person name="Martin F.M."/>
        </authorList>
    </citation>
    <scope>NUCLEOTIDE SEQUENCE</scope>
    <source>
        <strain evidence="8">Prilba</strain>
    </source>
</reference>
<feature type="transmembrane region" description="Helical" evidence="6">
    <location>
        <begin position="233"/>
        <end position="255"/>
    </location>
</feature>
<accession>A0A9P5MYT6</accession>
<feature type="region of interest" description="Disordered" evidence="5">
    <location>
        <begin position="314"/>
        <end position="351"/>
    </location>
</feature>
<sequence length="351" mass="37934">MDSNHVSPMRVAAVVAFYMGAALVMVFVNKTVLNSTPDTPLLFLFLQLTIAVILLHATALFSSRIEIPHWDLHTAKKLLPVVTINIVGLVFNTLCLREVEASFFQIARGLVLPLTIAVTSVTTHSHPAARVIIAAGIVTVGFFIGVAPAGNLPVTSIPSPISLFYGVFSSLAIAIHTVLIKSSLPYCNNSTIQLAYWTNAGSAILVAPFVLLLGEPARILELSASPEWNMKVFVWGSLVTGFFGFLLCVAGLLSIKVTSPVTHMFSSAARSVIQTLLGVWLFQDVLTVNRVTSLMTILSGTMYYTWIKATNQAQAPPPARPVDLEALNRSRDDKDESNDVQVQEKKATGSD</sequence>
<dbReference type="GO" id="GO:0016020">
    <property type="term" value="C:membrane"/>
    <property type="evidence" value="ECO:0007669"/>
    <property type="project" value="UniProtKB-SubCell"/>
</dbReference>
<feature type="transmembrane region" description="Helical" evidence="6">
    <location>
        <begin position="41"/>
        <end position="62"/>
    </location>
</feature>
<gene>
    <name evidence="8" type="ORF">DFH94DRAFT_734528</name>
</gene>
<dbReference type="EMBL" id="WHVB01000006">
    <property type="protein sequence ID" value="KAF8482009.1"/>
    <property type="molecule type" value="Genomic_DNA"/>
</dbReference>
<evidence type="ECO:0000256" key="5">
    <source>
        <dbReference type="SAM" id="MobiDB-lite"/>
    </source>
</evidence>
<organism evidence="8 9">
    <name type="scientific">Russula ochroleuca</name>
    <dbReference type="NCBI Taxonomy" id="152965"/>
    <lineage>
        <taxon>Eukaryota</taxon>
        <taxon>Fungi</taxon>
        <taxon>Dikarya</taxon>
        <taxon>Basidiomycota</taxon>
        <taxon>Agaricomycotina</taxon>
        <taxon>Agaricomycetes</taxon>
        <taxon>Russulales</taxon>
        <taxon>Russulaceae</taxon>
        <taxon>Russula</taxon>
    </lineage>
</organism>
<name>A0A9P5MYT6_9AGAM</name>
<feature type="domain" description="Sugar phosphate transporter" evidence="7">
    <location>
        <begin position="10"/>
        <end position="304"/>
    </location>
</feature>
<dbReference type="InterPro" id="IPR004853">
    <property type="entry name" value="Sugar_P_trans_dom"/>
</dbReference>
<evidence type="ECO:0000256" key="2">
    <source>
        <dbReference type="ARBA" id="ARBA00022692"/>
    </source>
</evidence>
<evidence type="ECO:0000256" key="1">
    <source>
        <dbReference type="ARBA" id="ARBA00004141"/>
    </source>
</evidence>
<dbReference type="AlphaFoldDB" id="A0A9P5MYT6"/>
<evidence type="ECO:0000256" key="6">
    <source>
        <dbReference type="SAM" id="Phobius"/>
    </source>
</evidence>
<feature type="transmembrane region" description="Helical" evidence="6">
    <location>
        <begin position="103"/>
        <end position="121"/>
    </location>
</feature>
<comment type="subcellular location">
    <subcellularLocation>
        <location evidence="1">Membrane</location>
        <topology evidence="1">Multi-pass membrane protein</topology>
    </subcellularLocation>
</comment>
<dbReference type="Proteomes" id="UP000759537">
    <property type="component" value="Unassembled WGS sequence"/>
</dbReference>
<evidence type="ECO:0000313" key="8">
    <source>
        <dbReference type="EMBL" id="KAF8482009.1"/>
    </source>
</evidence>
<feature type="transmembrane region" description="Helical" evidence="6">
    <location>
        <begin position="74"/>
        <end position="91"/>
    </location>
</feature>
<dbReference type="PANTHER" id="PTHR11132">
    <property type="entry name" value="SOLUTE CARRIER FAMILY 35"/>
    <property type="match status" value="1"/>
</dbReference>
<dbReference type="OrthoDB" id="5547497at2759"/>
<reference evidence="8" key="1">
    <citation type="submission" date="2019-10" db="EMBL/GenBank/DDBJ databases">
        <authorList>
            <consortium name="DOE Joint Genome Institute"/>
            <person name="Kuo A."/>
            <person name="Miyauchi S."/>
            <person name="Kiss E."/>
            <person name="Drula E."/>
            <person name="Kohler A."/>
            <person name="Sanchez-Garcia M."/>
            <person name="Andreopoulos B."/>
            <person name="Barry K.W."/>
            <person name="Bonito G."/>
            <person name="Buee M."/>
            <person name="Carver A."/>
            <person name="Chen C."/>
            <person name="Cichocki N."/>
            <person name="Clum A."/>
            <person name="Culley D."/>
            <person name="Crous P.W."/>
            <person name="Fauchery L."/>
            <person name="Girlanda M."/>
            <person name="Hayes R."/>
            <person name="Keri Z."/>
            <person name="LaButti K."/>
            <person name="Lipzen A."/>
            <person name="Lombard V."/>
            <person name="Magnuson J."/>
            <person name="Maillard F."/>
            <person name="Morin E."/>
            <person name="Murat C."/>
            <person name="Nolan M."/>
            <person name="Ohm R."/>
            <person name="Pangilinan J."/>
            <person name="Pereira M."/>
            <person name="Perotto S."/>
            <person name="Peter M."/>
            <person name="Riley R."/>
            <person name="Sitrit Y."/>
            <person name="Stielow B."/>
            <person name="Szollosi G."/>
            <person name="Zifcakova L."/>
            <person name="Stursova M."/>
            <person name="Spatafora J.W."/>
            <person name="Tedersoo L."/>
            <person name="Vaario L.-M."/>
            <person name="Yamada A."/>
            <person name="Yan M."/>
            <person name="Wang P."/>
            <person name="Xu J."/>
            <person name="Bruns T."/>
            <person name="Baldrian P."/>
            <person name="Vilgalys R."/>
            <person name="Henrissat B."/>
            <person name="Grigoriev I.V."/>
            <person name="Hibbett D."/>
            <person name="Nagy L.G."/>
            <person name="Martin F.M."/>
        </authorList>
    </citation>
    <scope>NUCLEOTIDE SEQUENCE</scope>
    <source>
        <strain evidence="8">Prilba</strain>
    </source>
</reference>
<dbReference type="InterPro" id="IPR050186">
    <property type="entry name" value="TPT_transporter"/>
</dbReference>
<feature type="transmembrane region" description="Helical" evidence="6">
    <location>
        <begin position="12"/>
        <end position="29"/>
    </location>
</feature>
<keyword evidence="3 6" id="KW-1133">Transmembrane helix</keyword>
<comment type="caution">
    <text evidence="8">The sequence shown here is derived from an EMBL/GenBank/DDBJ whole genome shotgun (WGS) entry which is preliminary data.</text>
</comment>
<evidence type="ECO:0000256" key="4">
    <source>
        <dbReference type="ARBA" id="ARBA00023136"/>
    </source>
</evidence>
<evidence type="ECO:0000313" key="9">
    <source>
        <dbReference type="Proteomes" id="UP000759537"/>
    </source>
</evidence>
<keyword evidence="9" id="KW-1185">Reference proteome</keyword>
<keyword evidence="2 6" id="KW-0812">Transmembrane</keyword>
<feature type="transmembrane region" description="Helical" evidence="6">
    <location>
        <begin position="194"/>
        <end position="213"/>
    </location>
</feature>
<feature type="compositionally biased region" description="Basic and acidic residues" evidence="5">
    <location>
        <begin position="322"/>
        <end position="334"/>
    </location>
</feature>
<feature type="compositionally biased region" description="Basic and acidic residues" evidence="5">
    <location>
        <begin position="342"/>
        <end position="351"/>
    </location>
</feature>